<accession>I4H7Z2</accession>
<reference evidence="1 2" key="1">
    <citation type="submission" date="2012-04" db="EMBL/GenBank/DDBJ databases">
        <authorList>
            <person name="Genoscope - CEA"/>
        </authorList>
    </citation>
    <scope>NUCLEOTIDE SEQUENCE [LARGE SCALE GENOMIC DNA]</scope>
    <source>
        <strain evidence="1 2">9807</strain>
    </source>
</reference>
<evidence type="ECO:0000313" key="2">
    <source>
        <dbReference type="Proteomes" id="UP000003613"/>
    </source>
</evidence>
<organism evidence="1 2">
    <name type="scientific">Microcystis aeruginosa PCC 9807</name>
    <dbReference type="NCBI Taxonomy" id="1160283"/>
    <lineage>
        <taxon>Bacteria</taxon>
        <taxon>Bacillati</taxon>
        <taxon>Cyanobacteriota</taxon>
        <taxon>Cyanophyceae</taxon>
        <taxon>Oscillatoriophycideae</taxon>
        <taxon>Chroococcales</taxon>
        <taxon>Microcystaceae</taxon>
        <taxon>Microcystis</taxon>
    </lineage>
</organism>
<proteinExistence type="predicted"/>
<evidence type="ECO:0000313" key="1">
    <source>
        <dbReference type="EMBL" id="CCI18166.1"/>
    </source>
</evidence>
<sequence>MLALTMTIITMSTLKPFGAIADMVGWVEEGNPTLIKDI</sequence>
<dbReference type="HOGENOM" id="CLU_3330186_0_0_3"/>
<protein>
    <submittedName>
        <fullName evidence="1">Uncharacterized protein</fullName>
    </submittedName>
</protein>
<dbReference type="Proteomes" id="UP000003613">
    <property type="component" value="Unassembled WGS sequence"/>
</dbReference>
<dbReference type="AlphaFoldDB" id="I4H7Z2"/>
<dbReference type="EMBL" id="CAIM01000291">
    <property type="protein sequence ID" value="CCI18166.1"/>
    <property type="molecule type" value="Genomic_DNA"/>
</dbReference>
<comment type="caution">
    <text evidence="1">The sequence shown here is derived from an EMBL/GenBank/DDBJ whole genome shotgun (WGS) entry which is preliminary data.</text>
</comment>
<gene>
    <name evidence="1" type="ORF">MICAF_3600020</name>
</gene>
<name>I4H7Z2_MICAE</name>